<dbReference type="InterPro" id="IPR006905">
    <property type="entry name" value="Flavin_halogenase"/>
</dbReference>
<proteinExistence type="predicted"/>
<protein>
    <submittedName>
        <fullName evidence="1">Tryptophan 7-halogenase</fullName>
    </submittedName>
</protein>
<dbReference type="Pfam" id="PF13450">
    <property type="entry name" value="NAD_binding_8"/>
    <property type="match status" value="1"/>
</dbReference>
<dbReference type="PANTHER" id="PTHR43747">
    <property type="entry name" value="FAD-BINDING PROTEIN"/>
    <property type="match status" value="1"/>
</dbReference>
<dbReference type="PANTHER" id="PTHR43747:SF1">
    <property type="entry name" value="SLR1998 PROTEIN"/>
    <property type="match status" value="1"/>
</dbReference>
<dbReference type="InterPro" id="IPR050816">
    <property type="entry name" value="Flavin-dep_Halogenase_NPB"/>
</dbReference>
<dbReference type="InterPro" id="IPR036188">
    <property type="entry name" value="FAD/NAD-bd_sf"/>
</dbReference>
<evidence type="ECO:0000313" key="1">
    <source>
        <dbReference type="EMBL" id="MFG1255216.1"/>
    </source>
</evidence>
<reference evidence="1 2" key="1">
    <citation type="submission" date="2024-02" db="EMBL/GenBank/DDBJ databases">
        <title>Expansion and revision of Xanthobacter and proposal of Roseixanthobacter gen. nov.</title>
        <authorList>
            <person name="Soltysiak M.P.M."/>
            <person name="Jalihal A."/>
            <person name="Ory A."/>
            <person name="Chrisophersen C."/>
            <person name="Lee A.D."/>
            <person name="Boulton J."/>
            <person name="Springer M."/>
        </authorList>
    </citation>
    <scope>NUCLEOTIDE SEQUENCE [LARGE SCALE GENOMIC DNA]</scope>
    <source>
        <strain evidence="1 2">CB5</strain>
    </source>
</reference>
<comment type="caution">
    <text evidence="1">The sequence shown here is derived from an EMBL/GenBank/DDBJ whole genome shotgun (WGS) entry which is preliminary data.</text>
</comment>
<sequence>MSASTEEVGIAIIGAGPAGCATAIALARHGIGDVMLFEAGTGDAPRIGETIPGAALPLLSRLGLMDRFTARGHLPSLGSTAVWGKVEPHHNDGFANPFGGGWHLDRAGFEADLRALAAGVPLHGGRLRMMSAEGSGHRLRFEGANGPFEVTAGLVVDASGVRAAALRSLKVARNPVDAIAFHWSLLALAEPEEMPARTFLEAVPEGWWYASSIPGGRVVVGFATDPDAGARFADAAAFRVAMAETRLIGPQIARGRPLDADTSPRIAIAPTAILSAVAGPGWLAVGDAAACLDPLLSQGLTRALEDGIAAADAIAGARAGDAGAFTVYQDRVFARFTAGVRLRAGFYAAETRWPDATFWRRRQVQAAA</sequence>
<keyword evidence="2" id="KW-1185">Reference proteome</keyword>
<accession>A0ABW6ZQK6</accession>
<dbReference type="Proteomes" id="UP001604043">
    <property type="component" value="Unassembled WGS sequence"/>
</dbReference>
<evidence type="ECO:0000313" key="2">
    <source>
        <dbReference type="Proteomes" id="UP001604043"/>
    </source>
</evidence>
<dbReference type="Pfam" id="PF04820">
    <property type="entry name" value="Trp_halogenase"/>
    <property type="match status" value="1"/>
</dbReference>
<dbReference type="EMBL" id="JBAFUR010000009">
    <property type="protein sequence ID" value="MFG1255216.1"/>
    <property type="molecule type" value="Genomic_DNA"/>
</dbReference>
<dbReference type="SUPFAM" id="SSF51905">
    <property type="entry name" value="FAD/NAD(P)-binding domain"/>
    <property type="match status" value="1"/>
</dbReference>
<dbReference type="Gene3D" id="3.50.50.60">
    <property type="entry name" value="FAD/NAD(P)-binding domain"/>
    <property type="match status" value="1"/>
</dbReference>
<gene>
    <name evidence="1" type="ORF">V5F30_23605</name>
</gene>
<organism evidence="1 2">
    <name type="scientific">Xanthobacter aminoxidans</name>
    <dbReference type="NCBI Taxonomy" id="186280"/>
    <lineage>
        <taxon>Bacteria</taxon>
        <taxon>Pseudomonadati</taxon>
        <taxon>Pseudomonadota</taxon>
        <taxon>Alphaproteobacteria</taxon>
        <taxon>Hyphomicrobiales</taxon>
        <taxon>Xanthobacteraceae</taxon>
        <taxon>Xanthobacter</taxon>
    </lineage>
</organism>
<name>A0ABW6ZQK6_9HYPH</name>
<dbReference type="RefSeq" id="WP_197022939.1">
    <property type="nucleotide sequence ID" value="NZ_JBAFUR010000009.1"/>
</dbReference>
<dbReference type="PRINTS" id="PR00420">
    <property type="entry name" value="RNGMNOXGNASE"/>
</dbReference>
<dbReference type="Gene3D" id="3.30.9.100">
    <property type="match status" value="1"/>
</dbReference>